<proteinExistence type="predicted"/>
<name>A0ACB7WU28_DIOAL</name>
<organism evidence="1 2">
    <name type="scientific">Dioscorea alata</name>
    <name type="common">Purple yam</name>
    <dbReference type="NCBI Taxonomy" id="55571"/>
    <lineage>
        <taxon>Eukaryota</taxon>
        <taxon>Viridiplantae</taxon>
        <taxon>Streptophyta</taxon>
        <taxon>Embryophyta</taxon>
        <taxon>Tracheophyta</taxon>
        <taxon>Spermatophyta</taxon>
        <taxon>Magnoliopsida</taxon>
        <taxon>Liliopsida</taxon>
        <taxon>Dioscoreales</taxon>
        <taxon>Dioscoreaceae</taxon>
        <taxon>Dioscorea</taxon>
    </lineage>
</organism>
<gene>
    <name evidence="1" type="ORF">IHE45_01G032200</name>
</gene>
<dbReference type="Proteomes" id="UP000827976">
    <property type="component" value="Chromosome 1"/>
</dbReference>
<keyword evidence="2" id="KW-1185">Reference proteome</keyword>
<evidence type="ECO:0000313" key="2">
    <source>
        <dbReference type="Proteomes" id="UP000827976"/>
    </source>
</evidence>
<evidence type="ECO:0000313" key="1">
    <source>
        <dbReference type="EMBL" id="KAH7691938.1"/>
    </source>
</evidence>
<sequence length="224" mass="25275">MEENEQLMDVEIGFAINHLDEHDISIKNRDKGGPCGSSPPTITSLLSWNCRGLGNPRAVQVLLDLVKEKKAYFIFLIETHYARSKLKALKSKLAMEGPFVVDSVGRSRVTSYYGELNRNRSSISQNLLRAFSSKSSLPWLCVGDYNDVLASSEKKGDLFDLKMDGYEFTWQHGKGTRALVEEKLDRAMASHDWIAMFTNYQVMNLPYTSSDHSLLLMKTQGKQG</sequence>
<comment type="caution">
    <text evidence="1">The sequence shown here is derived from an EMBL/GenBank/DDBJ whole genome shotgun (WGS) entry which is preliminary data.</text>
</comment>
<accession>A0ACB7WU28</accession>
<protein>
    <submittedName>
        <fullName evidence="1">DNase I-like protein</fullName>
    </submittedName>
</protein>
<reference evidence="2" key="1">
    <citation type="journal article" date="2022" name="Nat. Commun.">
        <title>Chromosome evolution and the genetic basis of agronomically important traits in greater yam.</title>
        <authorList>
            <person name="Bredeson J.V."/>
            <person name="Lyons J.B."/>
            <person name="Oniyinde I.O."/>
            <person name="Okereke N.R."/>
            <person name="Kolade O."/>
            <person name="Nnabue I."/>
            <person name="Nwadili C.O."/>
            <person name="Hribova E."/>
            <person name="Parker M."/>
            <person name="Nwogha J."/>
            <person name="Shu S."/>
            <person name="Carlson J."/>
            <person name="Kariba R."/>
            <person name="Muthemba S."/>
            <person name="Knop K."/>
            <person name="Barton G.J."/>
            <person name="Sherwood A.V."/>
            <person name="Lopez-Montes A."/>
            <person name="Asiedu R."/>
            <person name="Jamnadass R."/>
            <person name="Muchugi A."/>
            <person name="Goodstein D."/>
            <person name="Egesi C.N."/>
            <person name="Featherston J."/>
            <person name="Asfaw A."/>
            <person name="Simpson G.G."/>
            <person name="Dolezel J."/>
            <person name="Hendre P.S."/>
            <person name="Van Deynze A."/>
            <person name="Kumar P.L."/>
            <person name="Obidiegwu J.E."/>
            <person name="Bhattacharjee R."/>
            <person name="Rokhsar D.S."/>
        </authorList>
    </citation>
    <scope>NUCLEOTIDE SEQUENCE [LARGE SCALE GENOMIC DNA]</scope>
    <source>
        <strain evidence="2">cv. TDa95/00328</strain>
    </source>
</reference>
<dbReference type="EMBL" id="CM037011">
    <property type="protein sequence ID" value="KAH7691938.1"/>
    <property type="molecule type" value="Genomic_DNA"/>
</dbReference>